<gene>
    <name evidence="13" type="ORF">L211DRAFT_883363</name>
</gene>
<dbReference type="FunCoup" id="A0A3N4LMZ0">
    <property type="interactions" value="274"/>
</dbReference>
<feature type="domain" description="T-SNARE coiled-coil homology" evidence="12">
    <location>
        <begin position="152"/>
        <end position="214"/>
    </location>
</feature>
<name>A0A3N4LMZ0_9PEZI</name>
<keyword evidence="14" id="KW-1185">Reference proteome</keyword>
<dbReference type="InterPro" id="IPR015260">
    <property type="entry name" value="Syntaxin-6/10/61_N"/>
</dbReference>
<dbReference type="GO" id="GO:0000139">
    <property type="term" value="C:Golgi membrane"/>
    <property type="evidence" value="ECO:0007669"/>
    <property type="project" value="UniProtKB-SubCell"/>
</dbReference>
<dbReference type="InParanoid" id="A0A3N4LMZ0"/>
<dbReference type="Gene3D" id="1.20.58.90">
    <property type="match status" value="1"/>
</dbReference>
<evidence type="ECO:0000256" key="4">
    <source>
        <dbReference type="ARBA" id="ARBA00022692"/>
    </source>
</evidence>
<dbReference type="PROSITE" id="PS50192">
    <property type="entry name" value="T_SNARE"/>
    <property type="match status" value="1"/>
</dbReference>
<keyword evidence="7" id="KW-0333">Golgi apparatus</keyword>
<evidence type="ECO:0000256" key="1">
    <source>
        <dbReference type="ARBA" id="ARBA00004409"/>
    </source>
</evidence>
<dbReference type="Proteomes" id="UP000267821">
    <property type="component" value="Unassembled WGS sequence"/>
</dbReference>
<dbReference type="CDD" id="cd15851">
    <property type="entry name" value="SNARE_Syntaxin6"/>
    <property type="match status" value="1"/>
</dbReference>
<dbReference type="InterPro" id="IPR048036">
    <property type="entry name" value="Tlg1p-like_N"/>
</dbReference>
<dbReference type="GO" id="GO:0048193">
    <property type="term" value="P:Golgi vesicle transport"/>
    <property type="evidence" value="ECO:0007669"/>
    <property type="project" value="InterPro"/>
</dbReference>
<comment type="similarity">
    <text evidence="2">Belongs to the syntaxin family.</text>
</comment>
<keyword evidence="6 11" id="KW-1133">Transmembrane helix</keyword>
<evidence type="ECO:0000259" key="12">
    <source>
        <dbReference type="PROSITE" id="PS50192"/>
    </source>
</evidence>
<dbReference type="STRING" id="1051890.A0A3N4LMZ0"/>
<dbReference type="AlphaFoldDB" id="A0A3N4LMZ0"/>
<evidence type="ECO:0000313" key="14">
    <source>
        <dbReference type="Proteomes" id="UP000267821"/>
    </source>
</evidence>
<evidence type="ECO:0000313" key="13">
    <source>
        <dbReference type="EMBL" id="RPB23028.1"/>
    </source>
</evidence>
<dbReference type="SUPFAM" id="SSF58038">
    <property type="entry name" value="SNARE fusion complex"/>
    <property type="match status" value="1"/>
</dbReference>
<sequence>MMTSTTDGDPFLQVQSDVVQALDHTRQSFSSYLRIRSTASSHDSPELHQSKSDLEVTLSELSSDLSDLAESIRVVEVDPYKYGLEIEEVSRRRRFVKEVEGEVEDMLEELQKAAQRTISGKYSASKLGGAADQEPDAQREDSYVVWEQEQQQVIMAEQDEVLEGVYRTVGNLRDQAHEMGRELEEQAELLDEVDKDVTRVQDKLTNGMKRVAWVIKKNEDTASSCCIALLILILIILLVLLLLV</sequence>
<dbReference type="CDD" id="cd21444">
    <property type="entry name" value="SNARE_NTD_Tlg1p-like"/>
    <property type="match status" value="1"/>
</dbReference>
<evidence type="ECO:0000256" key="11">
    <source>
        <dbReference type="SAM" id="Phobius"/>
    </source>
</evidence>
<dbReference type="OrthoDB" id="546861at2759"/>
<evidence type="ECO:0000256" key="2">
    <source>
        <dbReference type="ARBA" id="ARBA00009063"/>
    </source>
</evidence>
<reference evidence="13 14" key="1">
    <citation type="journal article" date="2018" name="Nat. Ecol. Evol.">
        <title>Pezizomycetes genomes reveal the molecular basis of ectomycorrhizal truffle lifestyle.</title>
        <authorList>
            <person name="Murat C."/>
            <person name="Payen T."/>
            <person name="Noel B."/>
            <person name="Kuo A."/>
            <person name="Morin E."/>
            <person name="Chen J."/>
            <person name="Kohler A."/>
            <person name="Krizsan K."/>
            <person name="Balestrini R."/>
            <person name="Da Silva C."/>
            <person name="Montanini B."/>
            <person name="Hainaut M."/>
            <person name="Levati E."/>
            <person name="Barry K.W."/>
            <person name="Belfiori B."/>
            <person name="Cichocki N."/>
            <person name="Clum A."/>
            <person name="Dockter R.B."/>
            <person name="Fauchery L."/>
            <person name="Guy J."/>
            <person name="Iotti M."/>
            <person name="Le Tacon F."/>
            <person name="Lindquist E.A."/>
            <person name="Lipzen A."/>
            <person name="Malagnac F."/>
            <person name="Mello A."/>
            <person name="Molinier V."/>
            <person name="Miyauchi S."/>
            <person name="Poulain J."/>
            <person name="Riccioni C."/>
            <person name="Rubini A."/>
            <person name="Sitrit Y."/>
            <person name="Splivallo R."/>
            <person name="Traeger S."/>
            <person name="Wang M."/>
            <person name="Zifcakova L."/>
            <person name="Wipf D."/>
            <person name="Zambonelli A."/>
            <person name="Paolocci F."/>
            <person name="Nowrousian M."/>
            <person name="Ottonello S."/>
            <person name="Baldrian P."/>
            <person name="Spatafora J.W."/>
            <person name="Henrissat B."/>
            <person name="Nagy L.G."/>
            <person name="Aury J.M."/>
            <person name="Wincker P."/>
            <person name="Grigoriev I.V."/>
            <person name="Bonfante P."/>
            <person name="Martin F.M."/>
        </authorList>
    </citation>
    <scope>NUCLEOTIDE SEQUENCE [LARGE SCALE GENOMIC DNA]</scope>
    <source>
        <strain evidence="13 14">ATCC MYA-4762</strain>
    </source>
</reference>
<evidence type="ECO:0000256" key="8">
    <source>
        <dbReference type="ARBA" id="ARBA00023054"/>
    </source>
</evidence>
<keyword evidence="5" id="KW-0653">Protein transport</keyword>
<dbReference type="Gene3D" id="1.20.5.110">
    <property type="match status" value="1"/>
</dbReference>
<proteinExistence type="inferred from homology"/>
<accession>A0A3N4LMZ0</accession>
<keyword evidence="8" id="KW-0175">Coiled coil</keyword>
<dbReference type="EMBL" id="ML121548">
    <property type="protein sequence ID" value="RPB23028.1"/>
    <property type="molecule type" value="Genomic_DNA"/>
</dbReference>
<evidence type="ECO:0000256" key="7">
    <source>
        <dbReference type="ARBA" id="ARBA00023034"/>
    </source>
</evidence>
<organism evidence="13 14">
    <name type="scientific">Terfezia boudieri ATCC MYA-4762</name>
    <dbReference type="NCBI Taxonomy" id="1051890"/>
    <lineage>
        <taxon>Eukaryota</taxon>
        <taxon>Fungi</taxon>
        <taxon>Dikarya</taxon>
        <taxon>Ascomycota</taxon>
        <taxon>Pezizomycotina</taxon>
        <taxon>Pezizomycetes</taxon>
        <taxon>Pezizales</taxon>
        <taxon>Pezizaceae</taxon>
        <taxon>Terfezia</taxon>
    </lineage>
</organism>
<dbReference type="InterPro" id="IPR010989">
    <property type="entry name" value="SNARE"/>
</dbReference>
<evidence type="ECO:0000256" key="9">
    <source>
        <dbReference type="ARBA" id="ARBA00023136"/>
    </source>
</evidence>
<dbReference type="Pfam" id="PF05739">
    <property type="entry name" value="SNARE"/>
    <property type="match status" value="1"/>
</dbReference>
<evidence type="ECO:0000256" key="10">
    <source>
        <dbReference type="ARBA" id="ARBA00073343"/>
    </source>
</evidence>
<dbReference type="InterPro" id="IPR000727">
    <property type="entry name" value="T_SNARE_dom"/>
</dbReference>
<comment type="subcellular location">
    <subcellularLocation>
        <location evidence="1">Golgi apparatus membrane</location>
        <topology evidence="1">Single-pass type IV membrane protein</topology>
    </subcellularLocation>
</comment>
<dbReference type="SUPFAM" id="SSF47661">
    <property type="entry name" value="t-snare proteins"/>
    <property type="match status" value="1"/>
</dbReference>
<keyword evidence="4 11" id="KW-0812">Transmembrane</keyword>
<evidence type="ECO:0000256" key="3">
    <source>
        <dbReference type="ARBA" id="ARBA00022448"/>
    </source>
</evidence>
<dbReference type="FunFam" id="1.20.58.90:FF:000012">
    <property type="entry name" value="SNARE domain protein"/>
    <property type="match status" value="1"/>
</dbReference>
<keyword evidence="3" id="KW-0813">Transport</keyword>
<dbReference type="PANTHER" id="PTHR12791">
    <property type="entry name" value="GOLGI SNARE BET1-RELATED"/>
    <property type="match status" value="1"/>
</dbReference>
<dbReference type="SMART" id="SM00397">
    <property type="entry name" value="t_SNARE"/>
    <property type="match status" value="1"/>
</dbReference>
<protein>
    <recommendedName>
        <fullName evidence="10">t-SNARE affecting a late Golgi compartment protein 1</fullName>
    </recommendedName>
</protein>
<keyword evidence="9 11" id="KW-0472">Membrane</keyword>
<evidence type="ECO:0000256" key="5">
    <source>
        <dbReference type="ARBA" id="ARBA00022927"/>
    </source>
</evidence>
<feature type="transmembrane region" description="Helical" evidence="11">
    <location>
        <begin position="221"/>
        <end position="243"/>
    </location>
</feature>
<dbReference type="FunFam" id="1.20.5.110:FF:000006">
    <property type="entry name" value="Syntaxin 6"/>
    <property type="match status" value="1"/>
</dbReference>
<evidence type="ECO:0000256" key="6">
    <source>
        <dbReference type="ARBA" id="ARBA00022989"/>
    </source>
</evidence>
<dbReference type="Pfam" id="PF09177">
    <property type="entry name" value="STX6_10_61_N"/>
    <property type="match status" value="1"/>
</dbReference>
<dbReference type="GO" id="GO:0015031">
    <property type="term" value="P:protein transport"/>
    <property type="evidence" value="ECO:0007669"/>
    <property type="project" value="UniProtKB-KW"/>
</dbReference>